<evidence type="ECO:0000259" key="1">
    <source>
        <dbReference type="Pfam" id="PF00078"/>
    </source>
</evidence>
<gene>
    <name evidence="2" type="ORF">Tci_007736</name>
</gene>
<dbReference type="Pfam" id="PF00078">
    <property type="entry name" value="RVT_1"/>
    <property type="match status" value="2"/>
</dbReference>
<dbReference type="InterPro" id="IPR043128">
    <property type="entry name" value="Rev_trsase/Diguanyl_cyclase"/>
</dbReference>
<dbReference type="InterPro" id="IPR043502">
    <property type="entry name" value="DNA/RNA_pol_sf"/>
</dbReference>
<dbReference type="PANTHER" id="PTHR24559:SF444">
    <property type="entry name" value="REVERSE TRANSCRIPTASE DOMAIN-CONTAINING PROTEIN"/>
    <property type="match status" value="1"/>
</dbReference>
<dbReference type="SUPFAM" id="SSF56672">
    <property type="entry name" value="DNA/RNA polymerases"/>
    <property type="match status" value="2"/>
</dbReference>
<dbReference type="PANTHER" id="PTHR24559">
    <property type="entry name" value="TRANSPOSON TY3-I GAG-POL POLYPROTEIN"/>
    <property type="match status" value="1"/>
</dbReference>
<sequence length="496" mass="57831">MSLKAIKLSNQERKLKDGGEGFLASIKDTLLDGPYYEIYLVVWNFLDELSGLPPEREVEFDIGLIPGVRPISKALYRMTPDGSMRLCIDYRELNHITMRSRYPLPRINDLFDQLQGAKFFSKIDLRSGYHQLRVKEQDVSKIAFHLMNHVFHEYLDKFVIVFIDDILVYSKMREEHEYHLRIVLEILRQKKLYAKFSKCDFWLGQVAFLGHSVSTDGITMDPAKVEAITKWPRPMIVTDVISFLGLAGYYLRFMEGFLASIKDTLLDGPYYEIYLVVWNFLDELSGLPPEREVEFDIGLIPGVRPISKALYRMTPDGSMRLCIDYRELNHITMRSRYPLPRINDLFDQLQGAKFFSKIDLRSGYHQLRVKEQDVSKIAFLFIDDILVYSKMREEHEYHLRIVLEILRQKKLYAKFSKCDFWLGQVAFLGHSVSTDGITMDPAKVEAITKWPRPMIVTDVISFLGLAGYYLRFMEGFSLLALPLVKLMQKGEKFAWN</sequence>
<dbReference type="AlphaFoldDB" id="A0A6L2JFF6"/>
<dbReference type="FunFam" id="3.30.70.270:FF:000003">
    <property type="entry name" value="Transposon Ty3-G Gag-Pol polyprotein"/>
    <property type="match status" value="2"/>
</dbReference>
<keyword evidence="2" id="KW-0808">Transferase</keyword>
<dbReference type="EMBL" id="BKCJ010000727">
    <property type="protein sequence ID" value="GEU35758.1"/>
    <property type="molecule type" value="Genomic_DNA"/>
</dbReference>
<dbReference type="InterPro" id="IPR000477">
    <property type="entry name" value="RT_dom"/>
</dbReference>
<evidence type="ECO:0000313" key="2">
    <source>
        <dbReference type="EMBL" id="GEU35758.1"/>
    </source>
</evidence>
<dbReference type="InterPro" id="IPR053134">
    <property type="entry name" value="RNA-dir_DNA_polymerase"/>
</dbReference>
<feature type="domain" description="Reverse transcriptase" evidence="1">
    <location>
        <begin position="146"/>
        <end position="212"/>
    </location>
</feature>
<name>A0A6L2JFF6_TANCI</name>
<proteinExistence type="predicted"/>
<dbReference type="CDD" id="cd01647">
    <property type="entry name" value="RT_LTR"/>
    <property type="match status" value="2"/>
</dbReference>
<reference evidence="2" key="1">
    <citation type="journal article" date="2019" name="Sci. Rep.">
        <title>Draft genome of Tanacetum cinerariifolium, the natural source of mosquito coil.</title>
        <authorList>
            <person name="Yamashiro T."/>
            <person name="Shiraishi A."/>
            <person name="Satake H."/>
            <person name="Nakayama K."/>
        </authorList>
    </citation>
    <scope>NUCLEOTIDE SEQUENCE</scope>
</reference>
<organism evidence="2">
    <name type="scientific">Tanacetum cinerariifolium</name>
    <name type="common">Dalmatian daisy</name>
    <name type="synonym">Chrysanthemum cinerariifolium</name>
    <dbReference type="NCBI Taxonomy" id="118510"/>
    <lineage>
        <taxon>Eukaryota</taxon>
        <taxon>Viridiplantae</taxon>
        <taxon>Streptophyta</taxon>
        <taxon>Embryophyta</taxon>
        <taxon>Tracheophyta</taxon>
        <taxon>Spermatophyta</taxon>
        <taxon>Magnoliopsida</taxon>
        <taxon>eudicotyledons</taxon>
        <taxon>Gunneridae</taxon>
        <taxon>Pentapetalae</taxon>
        <taxon>asterids</taxon>
        <taxon>campanulids</taxon>
        <taxon>Asterales</taxon>
        <taxon>Asteraceae</taxon>
        <taxon>Asteroideae</taxon>
        <taxon>Anthemideae</taxon>
        <taxon>Anthemidinae</taxon>
        <taxon>Tanacetum</taxon>
    </lineage>
</organism>
<dbReference type="GO" id="GO:0003964">
    <property type="term" value="F:RNA-directed DNA polymerase activity"/>
    <property type="evidence" value="ECO:0007669"/>
    <property type="project" value="UniProtKB-KW"/>
</dbReference>
<dbReference type="Gene3D" id="3.30.70.270">
    <property type="match status" value="4"/>
</dbReference>
<accession>A0A6L2JFF6</accession>
<protein>
    <submittedName>
        <fullName evidence="2">Putative reverse transcriptase domain-containing protein</fullName>
    </submittedName>
</protein>
<keyword evidence="2" id="KW-0548">Nucleotidyltransferase</keyword>
<keyword evidence="2" id="KW-0695">RNA-directed DNA polymerase</keyword>
<comment type="caution">
    <text evidence="2">The sequence shown here is derived from an EMBL/GenBank/DDBJ whole genome shotgun (WGS) entry which is preliminary data.</text>
</comment>
<feature type="domain" description="Reverse transcriptase" evidence="1">
    <location>
        <begin position="377"/>
        <end position="431"/>
    </location>
</feature>